<protein>
    <submittedName>
        <fullName evidence="1">Uncharacterized protein</fullName>
    </submittedName>
</protein>
<organism evidence="1 2">
    <name type="scientific">Ruminococcus callidus ATCC 27760</name>
    <dbReference type="NCBI Taxonomy" id="411473"/>
    <lineage>
        <taxon>Bacteria</taxon>
        <taxon>Bacillati</taxon>
        <taxon>Bacillota</taxon>
        <taxon>Clostridia</taxon>
        <taxon>Eubacteriales</taxon>
        <taxon>Oscillospiraceae</taxon>
        <taxon>Ruminococcus</taxon>
    </lineage>
</organism>
<name>U2M493_9FIRM</name>
<dbReference type="Proteomes" id="UP000016662">
    <property type="component" value="Unassembled WGS sequence"/>
</dbReference>
<accession>U2M493</accession>
<evidence type="ECO:0000313" key="1">
    <source>
        <dbReference type="EMBL" id="ERJ96549.1"/>
    </source>
</evidence>
<sequence length="63" mass="7349">MLLLPLSNSETVFLMNGFVWFRRDFLRIFRKISGSFDAVPRFALCGIAQGIAHTSFRFIYFII</sequence>
<evidence type="ECO:0000313" key="2">
    <source>
        <dbReference type="Proteomes" id="UP000016662"/>
    </source>
</evidence>
<gene>
    <name evidence="1" type="ORF">RUMCAL_01078</name>
</gene>
<keyword evidence="2" id="KW-1185">Reference proteome</keyword>
<comment type="caution">
    <text evidence="1">The sequence shown here is derived from an EMBL/GenBank/DDBJ whole genome shotgun (WGS) entry which is preliminary data.</text>
</comment>
<reference evidence="1 2" key="1">
    <citation type="submission" date="2013-07" db="EMBL/GenBank/DDBJ databases">
        <authorList>
            <person name="Weinstock G."/>
            <person name="Sodergren E."/>
            <person name="Wylie T."/>
            <person name="Fulton L."/>
            <person name="Fulton R."/>
            <person name="Fronick C."/>
            <person name="O'Laughlin M."/>
            <person name="Godfrey J."/>
            <person name="Miner T."/>
            <person name="Herter B."/>
            <person name="Appelbaum E."/>
            <person name="Cordes M."/>
            <person name="Lek S."/>
            <person name="Wollam A."/>
            <person name="Pepin K.H."/>
            <person name="Palsikar V.B."/>
            <person name="Mitreva M."/>
            <person name="Wilson R.K."/>
        </authorList>
    </citation>
    <scope>NUCLEOTIDE SEQUENCE [LARGE SCALE GENOMIC DNA]</scope>
    <source>
        <strain evidence="1 2">ATCC 27760</strain>
    </source>
</reference>
<dbReference type="AlphaFoldDB" id="U2M493"/>
<proteinExistence type="predicted"/>
<dbReference type="HOGENOM" id="CLU_2883187_0_0_9"/>
<dbReference type="EMBL" id="AWVF01000122">
    <property type="protein sequence ID" value="ERJ96549.1"/>
    <property type="molecule type" value="Genomic_DNA"/>
</dbReference>